<dbReference type="Proteomes" id="UP001307889">
    <property type="component" value="Chromosome 1"/>
</dbReference>
<dbReference type="PANTHER" id="PTHR13260:SF0">
    <property type="entry name" value="ANAPHASE-PROMOTING COMPLEX SUBUNIT 4"/>
    <property type="match status" value="1"/>
</dbReference>
<feature type="domain" description="Anaphase-promoting complex subunit 4-like WD40" evidence="7">
    <location>
        <begin position="24"/>
        <end position="120"/>
    </location>
</feature>
<evidence type="ECO:0000259" key="8">
    <source>
        <dbReference type="Pfam" id="PF12896"/>
    </source>
</evidence>
<evidence type="ECO:0000259" key="7">
    <source>
        <dbReference type="Pfam" id="PF12894"/>
    </source>
</evidence>
<proteinExistence type="predicted"/>
<evidence type="ECO:0000256" key="6">
    <source>
        <dbReference type="SAM" id="MobiDB-lite"/>
    </source>
</evidence>
<sequence length="755" mass="84162">MTVSNTYPMRQMEERHMATKVELMVWSQKMDLLAISNIKGEVALHRLSWQKVWSLSPPGENVKATGIAWRSDGKVIAISYTNSEIHLINVENKDVIGKKTYSPNSEVDAGGSLINFLSWLEERYYPKRSSNEASQNRANSYLTKLPPLSRSFGAAEEAADRFEDSKKTDDQHELNILVVGLSDGRVDLLVFGLFGIGELALPGAGVDRIVAADASSDLSRLYLLVLSEGSTFKLYAYNMAILADHSAEIHALGSKYGQVTSLMEYLDNTMQAVMEACENMLLSEMESKLSQHADSMPRGSVSADLLELLMFGVASETLETFLLKGLTDKGLNKLSHSMDVCHSNIQKLILHHLRPVGQKMAFLLCDLRAMARSVERYQSVGLEEETVTNSYRENGSFLVKAYEVVGVTDTSLKKYRALFKWLYDVIMRLMDEAASLPGVSDQDIAFIADYLYNLEGNGEDEAQRGDSPVPLDSAAPKKKYCYLDVLSQYIADADLTHPVPPDNNPWEKFLLSNPGLGSQPNIIPRYLKLSLVQQHNRLKSSIANVFNRPKKIIGRKITLDDVVQLVQTSMASPRVSMRFIDFPSQIVVATILHPNTAYFTFFTIDVGQSPSTSKYKTNVYFKSMDTSVGFTTVDLQLFNHAALSVLLAEPADGAAVFAQLHLDRIEEAGRSKAITSQMNPVERDGELYVDGCLLLDTRMKNLDNMRASRLAVSGGRKVAVILSENTHKVRTYEMEVDEEDEEEEDVETNRSSEQC</sequence>
<keyword evidence="2" id="KW-0132">Cell division</keyword>
<accession>A0ABN7AAX5</accession>
<evidence type="ECO:0000256" key="5">
    <source>
        <dbReference type="ARBA" id="ARBA00023306"/>
    </source>
</evidence>
<reference evidence="10 11" key="1">
    <citation type="submission" date="2023-09" db="EMBL/GenBank/DDBJ databases">
        <title>Nesidiocoris tenuis whole genome shotgun sequence.</title>
        <authorList>
            <person name="Shibata T."/>
            <person name="Shimoda M."/>
            <person name="Kobayashi T."/>
            <person name="Uehara T."/>
        </authorList>
    </citation>
    <scope>NUCLEOTIDE SEQUENCE [LARGE SCALE GENOMIC DNA]</scope>
    <source>
        <strain evidence="10 11">Japan</strain>
    </source>
</reference>
<keyword evidence="4" id="KW-0833">Ubl conjugation pathway</keyword>
<name>A0ABN7AAX5_9HEMI</name>
<dbReference type="Pfam" id="PF12896">
    <property type="entry name" value="ANAPC4"/>
    <property type="match status" value="1"/>
</dbReference>
<dbReference type="InterPro" id="IPR024790">
    <property type="entry name" value="APC4_long_dom"/>
</dbReference>
<organism evidence="10 11">
    <name type="scientific">Nesidiocoris tenuis</name>
    <dbReference type="NCBI Taxonomy" id="355587"/>
    <lineage>
        <taxon>Eukaryota</taxon>
        <taxon>Metazoa</taxon>
        <taxon>Ecdysozoa</taxon>
        <taxon>Arthropoda</taxon>
        <taxon>Hexapoda</taxon>
        <taxon>Insecta</taxon>
        <taxon>Pterygota</taxon>
        <taxon>Neoptera</taxon>
        <taxon>Paraneoptera</taxon>
        <taxon>Hemiptera</taxon>
        <taxon>Heteroptera</taxon>
        <taxon>Panheteroptera</taxon>
        <taxon>Cimicomorpha</taxon>
        <taxon>Miridae</taxon>
        <taxon>Dicyphina</taxon>
        <taxon>Nesidiocoris</taxon>
    </lineage>
</organism>
<feature type="domain" description="Anaphase-promoting complex subunit 4 C-terminal half WD40" evidence="9">
    <location>
        <begin position="625"/>
        <end position="733"/>
    </location>
</feature>
<evidence type="ECO:0000313" key="10">
    <source>
        <dbReference type="EMBL" id="BES89457.1"/>
    </source>
</evidence>
<dbReference type="InterPro" id="IPR024977">
    <property type="entry name" value="Apc4-like_WD40_dom"/>
</dbReference>
<evidence type="ECO:0000256" key="1">
    <source>
        <dbReference type="ARBA" id="ARBA00016067"/>
    </source>
</evidence>
<keyword evidence="5" id="KW-0131">Cell cycle</keyword>
<keyword evidence="11" id="KW-1185">Reference proteome</keyword>
<evidence type="ECO:0000313" key="11">
    <source>
        <dbReference type="Proteomes" id="UP001307889"/>
    </source>
</evidence>
<dbReference type="PANTHER" id="PTHR13260">
    <property type="entry name" value="ANAPHASE PROMOTING COMPLEX SUBUNIT 4 APC4"/>
    <property type="match status" value="1"/>
</dbReference>
<dbReference type="InterPro" id="IPR056358">
    <property type="entry name" value="APC4_C"/>
</dbReference>
<evidence type="ECO:0000256" key="4">
    <source>
        <dbReference type="ARBA" id="ARBA00022786"/>
    </source>
</evidence>
<evidence type="ECO:0000256" key="2">
    <source>
        <dbReference type="ARBA" id="ARBA00022618"/>
    </source>
</evidence>
<protein>
    <recommendedName>
        <fullName evidence="1">Anaphase-promoting complex subunit 4</fullName>
    </recommendedName>
</protein>
<dbReference type="Pfam" id="PF12894">
    <property type="entry name" value="ANAPC4_WD40"/>
    <property type="match status" value="1"/>
</dbReference>
<gene>
    <name evidence="10" type="ORF">NTJ_02264</name>
</gene>
<evidence type="ECO:0000259" key="9">
    <source>
        <dbReference type="Pfam" id="PF23405"/>
    </source>
</evidence>
<dbReference type="Pfam" id="PF23405">
    <property type="entry name" value="WD40_APC4_C-half"/>
    <property type="match status" value="1"/>
</dbReference>
<dbReference type="SUPFAM" id="SSF69322">
    <property type="entry name" value="Tricorn protease domain 2"/>
    <property type="match status" value="1"/>
</dbReference>
<evidence type="ECO:0000256" key="3">
    <source>
        <dbReference type="ARBA" id="ARBA00022776"/>
    </source>
</evidence>
<dbReference type="EMBL" id="AP028909">
    <property type="protein sequence ID" value="BES89457.1"/>
    <property type="molecule type" value="Genomic_DNA"/>
</dbReference>
<dbReference type="InterPro" id="IPR024789">
    <property type="entry name" value="APC4"/>
</dbReference>
<feature type="compositionally biased region" description="Acidic residues" evidence="6">
    <location>
        <begin position="734"/>
        <end position="746"/>
    </location>
</feature>
<feature type="domain" description="Anaphase-promoting complex subunit 4 long" evidence="8">
    <location>
        <begin position="235"/>
        <end position="432"/>
    </location>
</feature>
<feature type="region of interest" description="Disordered" evidence="6">
    <location>
        <begin position="733"/>
        <end position="755"/>
    </location>
</feature>
<keyword evidence="3" id="KW-0498">Mitosis</keyword>